<dbReference type="InterPro" id="IPR002781">
    <property type="entry name" value="TM_pro_TauE-like"/>
</dbReference>
<feature type="transmembrane region" description="Helical" evidence="5">
    <location>
        <begin position="204"/>
        <end position="223"/>
    </location>
</feature>
<evidence type="ECO:0000313" key="6">
    <source>
        <dbReference type="EMBL" id="XDU96284.1"/>
    </source>
</evidence>
<dbReference type="PANTHER" id="PTHR43701:SF5">
    <property type="entry name" value="MEMBRANE TRANSPORTER PROTEIN-RELATED"/>
    <property type="match status" value="1"/>
</dbReference>
<feature type="transmembrane region" description="Helical" evidence="5">
    <location>
        <begin position="174"/>
        <end position="195"/>
    </location>
</feature>
<feature type="transmembrane region" description="Helical" evidence="5">
    <location>
        <begin position="32"/>
        <end position="65"/>
    </location>
</feature>
<keyword evidence="2 5" id="KW-0812">Transmembrane</keyword>
<feature type="transmembrane region" description="Helical" evidence="5">
    <location>
        <begin position="135"/>
        <end position="168"/>
    </location>
</feature>
<comment type="subcellular location">
    <subcellularLocation>
        <location evidence="5">Cell membrane</location>
        <topology evidence="5">Multi-pass membrane protein</topology>
    </subcellularLocation>
    <subcellularLocation>
        <location evidence="1">Membrane</location>
        <topology evidence="1">Multi-pass membrane protein</topology>
    </subcellularLocation>
</comment>
<keyword evidence="4 5" id="KW-0472">Membrane</keyword>
<evidence type="ECO:0000256" key="2">
    <source>
        <dbReference type="ARBA" id="ARBA00022692"/>
    </source>
</evidence>
<evidence type="ECO:0000256" key="1">
    <source>
        <dbReference type="ARBA" id="ARBA00004141"/>
    </source>
</evidence>
<feature type="transmembrane region" description="Helical" evidence="5">
    <location>
        <begin position="9"/>
        <end position="26"/>
    </location>
</feature>
<accession>A0AB39W6J3</accession>
<feature type="transmembrane region" description="Helical" evidence="5">
    <location>
        <begin position="101"/>
        <end position="123"/>
    </location>
</feature>
<dbReference type="EMBL" id="CP165625">
    <property type="protein sequence ID" value="XDU96284.1"/>
    <property type="molecule type" value="Genomic_DNA"/>
</dbReference>
<evidence type="ECO:0000256" key="3">
    <source>
        <dbReference type="ARBA" id="ARBA00022989"/>
    </source>
</evidence>
<feature type="transmembrane region" description="Helical" evidence="5">
    <location>
        <begin position="77"/>
        <end position="95"/>
    </location>
</feature>
<dbReference type="InterPro" id="IPR051598">
    <property type="entry name" value="TSUP/Inactive_protease-like"/>
</dbReference>
<evidence type="ECO:0000256" key="5">
    <source>
        <dbReference type="RuleBase" id="RU363041"/>
    </source>
</evidence>
<name>A0AB39W6J3_9FLAO</name>
<dbReference type="GO" id="GO:0005886">
    <property type="term" value="C:plasma membrane"/>
    <property type="evidence" value="ECO:0007669"/>
    <property type="project" value="UniProtKB-SubCell"/>
</dbReference>
<dbReference type="AlphaFoldDB" id="A0AB39W6J3"/>
<keyword evidence="5" id="KW-1003">Cell membrane</keyword>
<dbReference type="PANTHER" id="PTHR43701">
    <property type="entry name" value="MEMBRANE TRANSPORTER PROTEIN MJ0441-RELATED"/>
    <property type="match status" value="1"/>
</dbReference>
<sequence length="248" mass="26264">MDLIATDHLLLFCIALAVIAFLYSSVGHGGASGYLALMALFAVPIVVMKPSALLLNLFVSSISFLFYYKMDFFRPKLFYPFAIASVPAAFLGGYITLDSAIYKVILGVVLVFAAFRLLGFFSSKEKELTAINIPLALACGATIGLLSGMLGIGGGIILSPILLLLGWATIKEAAAISSLFIFVNSLAGISGYVFGGKSFPVESFYFVPIAILGGILGAYYGSGCFSNKTLKYVLGTVILLASVKLIFP</sequence>
<protein>
    <recommendedName>
        <fullName evidence="5">Probable membrane transporter protein</fullName>
    </recommendedName>
</protein>
<reference evidence="6" key="1">
    <citation type="submission" date="2024-07" db="EMBL/GenBank/DDBJ databases">
        <authorList>
            <person name="Biller S.J."/>
        </authorList>
    </citation>
    <scope>NUCLEOTIDE SEQUENCE</scope>
    <source>
        <strain evidence="6">WC2409</strain>
    </source>
</reference>
<dbReference type="Pfam" id="PF01925">
    <property type="entry name" value="TauE"/>
    <property type="match status" value="1"/>
</dbReference>
<keyword evidence="3 5" id="KW-1133">Transmembrane helix</keyword>
<gene>
    <name evidence="6" type="ORF">AB3G34_04050</name>
</gene>
<comment type="similarity">
    <text evidence="5">Belongs to the 4-toluene sulfonate uptake permease (TSUP) (TC 2.A.102) family.</text>
</comment>
<organism evidence="6">
    <name type="scientific">Flavobacterium sp. WC2409</name>
    <dbReference type="NCBI Taxonomy" id="3234139"/>
    <lineage>
        <taxon>Bacteria</taxon>
        <taxon>Pseudomonadati</taxon>
        <taxon>Bacteroidota</taxon>
        <taxon>Flavobacteriia</taxon>
        <taxon>Flavobacteriales</taxon>
        <taxon>Flavobacteriaceae</taxon>
        <taxon>Flavobacterium</taxon>
    </lineage>
</organism>
<evidence type="ECO:0000256" key="4">
    <source>
        <dbReference type="ARBA" id="ARBA00023136"/>
    </source>
</evidence>
<proteinExistence type="inferred from homology"/>
<dbReference type="RefSeq" id="WP_367768842.1">
    <property type="nucleotide sequence ID" value="NZ_CP165625.1"/>
</dbReference>